<dbReference type="GO" id="GO:0000049">
    <property type="term" value="F:tRNA binding"/>
    <property type="evidence" value="ECO:0007669"/>
    <property type="project" value="TreeGrafter"/>
</dbReference>
<evidence type="ECO:0000256" key="3">
    <source>
        <dbReference type="ARBA" id="ARBA00012584"/>
    </source>
</evidence>
<accession>A0A7X9DJU4</accession>
<sequence>MKKPVVFQQENLPQIAEKILKGQVGMIPSDTLYGFSCDALNIGAVEKIYSLKKRETTKPFIVLIDKIDSLSNLNIVISEKQKMFLQNNWPNPLTVVLNCPEENLTYIHRKKNSIGFRLPNNEWLRKLLKQTGPLISTTVNLAGEPPINTVEEAIKEFGSNVDFYVDAGPLESPPSTVISLAGDGTIKVHRQGIINVKENYI</sequence>
<dbReference type="PANTHER" id="PTHR17490">
    <property type="entry name" value="SUA5"/>
    <property type="match status" value="1"/>
</dbReference>
<dbReference type="EC" id="2.7.7.87" evidence="3"/>
<evidence type="ECO:0000256" key="4">
    <source>
        <dbReference type="ARBA" id="ARBA00022490"/>
    </source>
</evidence>
<evidence type="ECO:0000256" key="5">
    <source>
        <dbReference type="ARBA" id="ARBA00022679"/>
    </source>
</evidence>
<keyword evidence="8" id="KW-0547">Nucleotide-binding</keyword>
<evidence type="ECO:0000256" key="8">
    <source>
        <dbReference type="ARBA" id="ARBA00022741"/>
    </source>
</evidence>
<dbReference type="InterPro" id="IPR017945">
    <property type="entry name" value="DHBP_synth_RibB-like_a/b_dom"/>
</dbReference>
<dbReference type="GO" id="GO:0008033">
    <property type="term" value="P:tRNA processing"/>
    <property type="evidence" value="ECO:0007669"/>
    <property type="project" value="UniProtKB-KW"/>
</dbReference>
<keyword evidence="6" id="KW-0819">tRNA processing</keyword>
<evidence type="ECO:0000313" key="14">
    <source>
        <dbReference type="Proteomes" id="UP000526033"/>
    </source>
</evidence>
<feature type="domain" description="YrdC-like" evidence="12">
    <location>
        <begin position="9"/>
        <end position="194"/>
    </location>
</feature>
<dbReference type="GO" id="GO:0005524">
    <property type="term" value="F:ATP binding"/>
    <property type="evidence" value="ECO:0007669"/>
    <property type="project" value="UniProtKB-KW"/>
</dbReference>
<gene>
    <name evidence="13" type="ORF">GYA27_00975</name>
</gene>
<keyword evidence="5" id="KW-0808">Transferase</keyword>
<name>A0A7X9DJU4_UNCKA</name>
<proteinExistence type="inferred from homology"/>
<comment type="caution">
    <text evidence="13">The sequence shown here is derived from an EMBL/GenBank/DDBJ whole genome shotgun (WGS) entry which is preliminary data.</text>
</comment>
<organism evidence="13 14">
    <name type="scientific">candidate division WWE3 bacterium</name>
    <dbReference type="NCBI Taxonomy" id="2053526"/>
    <lineage>
        <taxon>Bacteria</taxon>
        <taxon>Katanobacteria</taxon>
    </lineage>
</organism>
<dbReference type="GO" id="GO:0061710">
    <property type="term" value="F:L-threonylcarbamoyladenylate synthase"/>
    <property type="evidence" value="ECO:0007669"/>
    <property type="project" value="UniProtKB-EC"/>
</dbReference>
<keyword evidence="7" id="KW-0548">Nucleotidyltransferase</keyword>
<dbReference type="EMBL" id="JAAZNL010000010">
    <property type="protein sequence ID" value="NMB69763.1"/>
    <property type="molecule type" value="Genomic_DNA"/>
</dbReference>
<dbReference type="InterPro" id="IPR050156">
    <property type="entry name" value="TC-AMP_synthase_SUA5"/>
</dbReference>
<reference evidence="13 14" key="1">
    <citation type="journal article" date="2020" name="Biotechnol. Biofuels">
        <title>New insights from the biogas microbiome by comprehensive genome-resolved metagenomics of nearly 1600 species originating from multiple anaerobic digesters.</title>
        <authorList>
            <person name="Campanaro S."/>
            <person name="Treu L."/>
            <person name="Rodriguez-R L.M."/>
            <person name="Kovalovszki A."/>
            <person name="Ziels R.M."/>
            <person name="Maus I."/>
            <person name="Zhu X."/>
            <person name="Kougias P.G."/>
            <person name="Basile A."/>
            <person name="Luo G."/>
            <person name="Schluter A."/>
            <person name="Konstantinidis K.T."/>
            <person name="Angelidaki I."/>
        </authorList>
    </citation>
    <scope>NUCLEOTIDE SEQUENCE [LARGE SCALE GENOMIC DNA]</scope>
    <source>
        <strain evidence="13">AS27yjCOA_165</strain>
    </source>
</reference>
<evidence type="ECO:0000256" key="6">
    <source>
        <dbReference type="ARBA" id="ARBA00022694"/>
    </source>
</evidence>
<dbReference type="PROSITE" id="PS51163">
    <property type="entry name" value="YRDC"/>
    <property type="match status" value="1"/>
</dbReference>
<dbReference type="PANTHER" id="PTHR17490:SF16">
    <property type="entry name" value="THREONYLCARBAMOYL-AMP SYNTHASE"/>
    <property type="match status" value="1"/>
</dbReference>
<keyword evidence="9" id="KW-0067">ATP-binding</keyword>
<dbReference type="SUPFAM" id="SSF55821">
    <property type="entry name" value="YrdC/RibB"/>
    <property type="match status" value="1"/>
</dbReference>
<dbReference type="GO" id="GO:0003725">
    <property type="term" value="F:double-stranded RNA binding"/>
    <property type="evidence" value="ECO:0007669"/>
    <property type="project" value="InterPro"/>
</dbReference>
<evidence type="ECO:0000256" key="9">
    <source>
        <dbReference type="ARBA" id="ARBA00022840"/>
    </source>
</evidence>
<comment type="subcellular location">
    <subcellularLocation>
        <location evidence="1">Cytoplasm</location>
    </subcellularLocation>
</comment>
<dbReference type="NCBIfam" id="TIGR00057">
    <property type="entry name" value="L-threonylcarbamoyladenylate synthase"/>
    <property type="match status" value="1"/>
</dbReference>
<evidence type="ECO:0000256" key="11">
    <source>
        <dbReference type="ARBA" id="ARBA00048366"/>
    </source>
</evidence>
<evidence type="ECO:0000256" key="1">
    <source>
        <dbReference type="ARBA" id="ARBA00004496"/>
    </source>
</evidence>
<dbReference type="Pfam" id="PF01300">
    <property type="entry name" value="Sua5_yciO_yrdC"/>
    <property type="match status" value="1"/>
</dbReference>
<dbReference type="Proteomes" id="UP000526033">
    <property type="component" value="Unassembled WGS sequence"/>
</dbReference>
<dbReference type="GO" id="GO:0005737">
    <property type="term" value="C:cytoplasm"/>
    <property type="evidence" value="ECO:0007669"/>
    <property type="project" value="UniProtKB-SubCell"/>
</dbReference>
<dbReference type="GO" id="GO:0006450">
    <property type="term" value="P:regulation of translational fidelity"/>
    <property type="evidence" value="ECO:0007669"/>
    <property type="project" value="TreeGrafter"/>
</dbReference>
<dbReference type="InterPro" id="IPR006070">
    <property type="entry name" value="Sua5-like_dom"/>
</dbReference>
<dbReference type="Gene3D" id="3.90.870.10">
    <property type="entry name" value="DHBP synthase"/>
    <property type="match status" value="1"/>
</dbReference>
<evidence type="ECO:0000256" key="2">
    <source>
        <dbReference type="ARBA" id="ARBA00007663"/>
    </source>
</evidence>
<protein>
    <recommendedName>
        <fullName evidence="10">L-threonylcarbamoyladenylate synthase</fullName>
        <ecNumber evidence="3">2.7.7.87</ecNumber>
    </recommendedName>
    <alternativeName>
        <fullName evidence="10">L-threonylcarbamoyladenylate synthase</fullName>
    </alternativeName>
</protein>
<comment type="catalytic activity">
    <reaction evidence="11">
        <text>L-threonine + hydrogencarbonate + ATP = L-threonylcarbamoyladenylate + diphosphate + H2O</text>
        <dbReference type="Rhea" id="RHEA:36407"/>
        <dbReference type="ChEBI" id="CHEBI:15377"/>
        <dbReference type="ChEBI" id="CHEBI:17544"/>
        <dbReference type="ChEBI" id="CHEBI:30616"/>
        <dbReference type="ChEBI" id="CHEBI:33019"/>
        <dbReference type="ChEBI" id="CHEBI:57926"/>
        <dbReference type="ChEBI" id="CHEBI:73682"/>
        <dbReference type="EC" id="2.7.7.87"/>
    </reaction>
</comment>
<evidence type="ECO:0000256" key="10">
    <source>
        <dbReference type="ARBA" id="ARBA00029774"/>
    </source>
</evidence>
<evidence type="ECO:0000256" key="7">
    <source>
        <dbReference type="ARBA" id="ARBA00022695"/>
    </source>
</evidence>
<evidence type="ECO:0000259" key="12">
    <source>
        <dbReference type="PROSITE" id="PS51163"/>
    </source>
</evidence>
<comment type="similarity">
    <text evidence="2">Belongs to the SUA5 family.</text>
</comment>
<dbReference type="AlphaFoldDB" id="A0A7X9DJU4"/>
<evidence type="ECO:0000313" key="13">
    <source>
        <dbReference type="EMBL" id="NMB69763.1"/>
    </source>
</evidence>
<keyword evidence="4" id="KW-0963">Cytoplasm</keyword>